<organism evidence="1">
    <name type="scientific">Anguilla anguilla</name>
    <name type="common">European freshwater eel</name>
    <name type="synonym">Muraena anguilla</name>
    <dbReference type="NCBI Taxonomy" id="7936"/>
    <lineage>
        <taxon>Eukaryota</taxon>
        <taxon>Metazoa</taxon>
        <taxon>Chordata</taxon>
        <taxon>Craniata</taxon>
        <taxon>Vertebrata</taxon>
        <taxon>Euteleostomi</taxon>
        <taxon>Actinopterygii</taxon>
        <taxon>Neopterygii</taxon>
        <taxon>Teleostei</taxon>
        <taxon>Anguilliformes</taxon>
        <taxon>Anguillidae</taxon>
        <taxon>Anguilla</taxon>
    </lineage>
</organism>
<proteinExistence type="predicted"/>
<accession>A0A0E9RKI4</accession>
<evidence type="ECO:0000313" key="1">
    <source>
        <dbReference type="EMBL" id="JAH29614.1"/>
    </source>
</evidence>
<sequence>MHHSKVNATENKGHLVSQFLIMLHFQRFDPAFLRTLG</sequence>
<reference evidence="1" key="2">
    <citation type="journal article" date="2015" name="Fish Shellfish Immunol.">
        <title>Early steps in the European eel (Anguilla anguilla)-Vibrio vulnificus interaction in the gills: Role of the RtxA13 toxin.</title>
        <authorList>
            <person name="Callol A."/>
            <person name="Pajuelo D."/>
            <person name="Ebbesson L."/>
            <person name="Teles M."/>
            <person name="MacKenzie S."/>
            <person name="Amaro C."/>
        </authorList>
    </citation>
    <scope>NUCLEOTIDE SEQUENCE</scope>
</reference>
<protein>
    <submittedName>
        <fullName evidence="1">Uncharacterized protein</fullName>
    </submittedName>
</protein>
<dbReference type="AlphaFoldDB" id="A0A0E9RKI4"/>
<reference evidence="1" key="1">
    <citation type="submission" date="2014-11" db="EMBL/GenBank/DDBJ databases">
        <authorList>
            <person name="Amaro Gonzalez C."/>
        </authorList>
    </citation>
    <scope>NUCLEOTIDE SEQUENCE</scope>
</reference>
<dbReference type="EMBL" id="GBXM01078963">
    <property type="protein sequence ID" value="JAH29614.1"/>
    <property type="molecule type" value="Transcribed_RNA"/>
</dbReference>
<name>A0A0E9RKI4_ANGAN</name>